<evidence type="ECO:0000313" key="4">
    <source>
        <dbReference type="EMBL" id="PWN34527.1"/>
    </source>
</evidence>
<dbReference type="AlphaFoldDB" id="A0A316VAC2"/>
<name>A0A316VAC2_9BASI</name>
<feature type="non-terminal residue" evidence="4">
    <location>
        <position position="921"/>
    </location>
</feature>
<dbReference type="Pfam" id="PF23562">
    <property type="entry name" value="AMP-binding_C_3"/>
    <property type="match status" value="1"/>
</dbReference>
<dbReference type="PANTHER" id="PTHR44845">
    <property type="entry name" value="CARRIER DOMAIN-CONTAINING PROTEIN"/>
    <property type="match status" value="1"/>
</dbReference>
<dbReference type="Gene3D" id="3.40.50.12780">
    <property type="entry name" value="N-terminal domain of ligase-like"/>
    <property type="match status" value="1"/>
</dbReference>
<dbReference type="InterPro" id="IPR009081">
    <property type="entry name" value="PP-bd_ACP"/>
</dbReference>
<keyword evidence="5" id="KW-1185">Reference proteome</keyword>
<evidence type="ECO:0000313" key="5">
    <source>
        <dbReference type="Proteomes" id="UP000245771"/>
    </source>
</evidence>
<dbReference type="InterPro" id="IPR020845">
    <property type="entry name" value="AMP-binding_CS"/>
</dbReference>
<dbReference type="InterPro" id="IPR006162">
    <property type="entry name" value="Ppantetheine_attach_site"/>
</dbReference>
<dbReference type="EMBL" id="KZ819603">
    <property type="protein sequence ID" value="PWN34527.1"/>
    <property type="molecule type" value="Genomic_DNA"/>
</dbReference>
<dbReference type="RefSeq" id="XP_025354829.1">
    <property type="nucleotide sequence ID" value="XM_025495858.1"/>
</dbReference>
<dbReference type="PROSITE" id="PS50075">
    <property type="entry name" value="CARRIER"/>
    <property type="match status" value="1"/>
</dbReference>
<dbReference type="STRING" id="1280837.A0A316VAC2"/>
<dbReference type="GO" id="GO:0031177">
    <property type="term" value="F:phosphopantetheine binding"/>
    <property type="evidence" value="ECO:0007669"/>
    <property type="project" value="InterPro"/>
</dbReference>
<organism evidence="4 5">
    <name type="scientific">Meira miltonrushii</name>
    <dbReference type="NCBI Taxonomy" id="1280837"/>
    <lineage>
        <taxon>Eukaryota</taxon>
        <taxon>Fungi</taxon>
        <taxon>Dikarya</taxon>
        <taxon>Basidiomycota</taxon>
        <taxon>Ustilaginomycotina</taxon>
        <taxon>Exobasidiomycetes</taxon>
        <taxon>Exobasidiales</taxon>
        <taxon>Brachybasidiaceae</taxon>
        <taxon>Meira</taxon>
    </lineage>
</organism>
<dbReference type="GeneID" id="37017639"/>
<reference evidence="4 5" key="1">
    <citation type="journal article" date="2018" name="Mol. Biol. Evol.">
        <title>Broad Genomic Sampling Reveals a Smut Pathogenic Ancestry of the Fungal Clade Ustilaginomycotina.</title>
        <authorList>
            <person name="Kijpornyongpan T."/>
            <person name="Mondo S.J."/>
            <person name="Barry K."/>
            <person name="Sandor L."/>
            <person name="Lee J."/>
            <person name="Lipzen A."/>
            <person name="Pangilinan J."/>
            <person name="LaButti K."/>
            <person name="Hainaut M."/>
            <person name="Henrissat B."/>
            <person name="Grigoriev I.V."/>
            <person name="Spatafora J.W."/>
            <person name="Aime M.C."/>
        </authorList>
    </citation>
    <scope>NUCLEOTIDE SEQUENCE [LARGE SCALE GENOMIC DNA]</scope>
    <source>
        <strain evidence="4 5">MCA 3882</strain>
    </source>
</reference>
<dbReference type="Pfam" id="PF00550">
    <property type="entry name" value="PP-binding"/>
    <property type="match status" value="1"/>
</dbReference>
<feature type="non-terminal residue" evidence="4">
    <location>
        <position position="1"/>
    </location>
</feature>
<dbReference type="Gene3D" id="3.40.50.720">
    <property type="entry name" value="NAD(P)-binding Rossmann-like Domain"/>
    <property type="match status" value="1"/>
</dbReference>
<dbReference type="Proteomes" id="UP000245771">
    <property type="component" value="Unassembled WGS sequence"/>
</dbReference>
<dbReference type="SUPFAM" id="SSF56801">
    <property type="entry name" value="Acetyl-CoA synthetase-like"/>
    <property type="match status" value="1"/>
</dbReference>
<dbReference type="PROSITE" id="PS00012">
    <property type="entry name" value="PHOSPHOPANTETHEINE"/>
    <property type="match status" value="1"/>
</dbReference>
<dbReference type="InterPro" id="IPR013120">
    <property type="entry name" value="FAR_NAD-bd"/>
</dbReference>
<evidence type="ECO:0000256" key="1">
    <source>
        <dbReference type="ARBA" id="ARBA00022450"/>
    </source>
</evidence>
<protein>
    <submittedName>
        <fullName evidence="4">Acetyl-CoA synthetase-like protein</fullName>
    </submittedName>
</protein>
<dbReference type="PROSITE" id="PS00455">
    <property type="entry name" value="AMP_BINDING"/>
    <property type="match status" value="1"/>
</dbReference>
<keyword evidence="1" id="KW-0596">Phosphopantetheine</keyword>
<evidence type="ECO:0000259" key="3">
    <source>
        <dbReference type="PROSITE" id="PS50075"/>
    </source>
</evidence>
<dbReference type="InterPro" id="IPR020806">
    <property type="entry name" value="PKS_PP-bd"/>
</dbReference>
<dbReference type="InterPro" id="IPR036736">
    <property type="entry name" value="ACP-like_sf"/>
</dbReference>
<evidence type="ECO:0000256" key="2">
    <source>
        <dbReference type="ARBA" id="ARBA00022553"/>
    </source>
</evidence>
<gene>
    <name evidence="4" type="ORF">FA14DRAFT_108955</name>
</gene>
<dbReference type="PANTHER" id="PTHR44845:SF1">
    <property type="entry name" value="L-2-AMINOADIPATE REDUCTASE"/>
    <property type="match status" value="1"/>
</dbReference>
<proteinExistence type="predicted"/>
<dbReference type="Gene3D" id="1.10.1200.10">
    <property type="entry name" value="ACP-like"/>
    <property type="match status" value="1"/>
</dbReference>
<dbReference type="Pfam" id="PF00501">
    <property type="entry name" value="AMP-binding"/>
    <property type="match status" value="1"/>
</dbReference>
<feature type="domain" description="Carrier" evidence="3">
    <location>
        <begin position="555"/>
        <end position="637"/>
    </location>
</feature>
<dbReference type="Pfam" id="PF07993">
    <property type="entry name" value="NAD_binding_4"/>
    <property type="match status" value="1"/>
</dbReference>
<sequence>PYLTLNVPQMVKGLPDPQSPEPRRHENVLSMLDHRANHSSDRIAVGFPSILENKCMQWTYKDLMTISLRMARQIADQLQAPAEGQQIVAIIAPSGPFFLAHVLGCWRLGLAILPIALGTTANGALSLLQSTSSHQILAHPTQKGLVDEITQRANEQKYELDLLKWSEDENLISRKDQTPGISTDIKPEDLLVIFHSSGSSGNPKPIKHPHRFWTPSLWSAFGTQIPAFTTTPLFHGGLSDLLRAFQAGASLYMFGWHEGKAPTPENISKSVAACPEQVGYFLSVPFVLQGLLGDDTSRKMLQRMHLVSTGGAPLPQEVGDEMVQKYDIKLVSRLGSSECGFLMSSWRSFGDDKDWSWLRIEDESSKQWLKFEKQEGEDLYELIVAKEWPSKLLSNRPDGSFATGDLYRNHSSDNHKWIYARRADDGIVMVNGKKIASTPIEDSLKAHEEIRDAIAFGANRPFLGAIVEVKESITAESLRSERLSSILSDVNAKLPSHAKLSQEMIHIVDAKEDLLNHLPRSSKGTLQRGLALEKLQSIIGGIYDAFEQGTAPTVHEKRDLHGSALLEWLRETVSEIADKQMSIDEDLYGAGVDSIKAVRIRAAVHQNIKLEDFRLEQNAVYQYPTIQALAQHIDNRQKAATIGESSSIQDIQERNTYFDQLQWSGKEFDPNAPATVLLTGATGTLGSRILHNLLHDTNVEHIICSVRAKDEEEARSRVIAPLKDRKLDVTNTSHLEERVSFVVHIDTQLPRLQQAKRSIIIHCAWIVNFSLQVSSFEGSCIAPLANLLTLFGNCQYPDRFIFCSSLASVLAGPSPHKEELSTDVASAGSTGYGQSKWIAEEVCASAANSARSHSSNKAQVIVARVGQLCGDSQNGIWNETEAWPLLVRTANEVGCLPKSGPDLDWLRVDVAANAIVELSLN</sequence>
<dbReference type="InParanoid" id="A0A316VAC2"/>
<dbReference type="OrthoDB" id="429813at2759"/>
<accession>A0A316VAC2</accession>
<dbReference type="SMART" id="SM00823">
    <property type="entry name" value="PKS_PP"/>
    <property type="match status" value="1"/>
</dbReference>
<dbReference type="InterPro" id="IPR000873">
    <property type="entry name" value="AMP-dep_synth/lig_dom"/>
</dbReference>
<dbReference type="SUPFAM" id="SSF47336">
    <property type="entry name" value="ACP-like"/>
    <property type="match status" value="1"/>
</dbReference>
<dbReference type="InterPro" id="IPR036291">
    <property type="entry name" value="NAD(P)-bd_dom_sf"/>
</dbReference>
<dbReference type="InterPro" id="IPR042099">
    <property type="entry name" value="ANL_N_sf"/>
</dbReference>
<keyword evidence="2" id="KW-0597">Phosphoprotein</keyword>
<dbReference type="SUPFAM" id="SSF51735">
    <property type="entry name" value="NAD(P)-binding Rossmann-fold domains"/>
    <property type="match status" value="1"/>
</dbReference>